<keyword evidence="2" id="KW-1185">Reference proteome</keyword>
<name>A0ACB9ZX70_CATRO</name>
<protein>
    <submittedName>
        <fullName evidence="1">Uncharacterized protein</fullName>
    </submittedName>
</protein>
<accession>A0ACB9ZX70</accession>
<organism evidence="1 2">
    <name type="scientific">Catharanthus roseus</name>
    <name type="common">Madagascar periwinkle</name>
    <name type="synonym">Vinca rosea</name>
    <dbReference type="NCBI Taxonomy" id="4058"/>
    <lineage>
        <taxon>Eukaryota</taxon>
        <taxon>Viridiplantae</taxon>
        <taxon>Streptophyta</taxon>
        <taxon>Embryophyta</taxon>
        <taxon>Tracheophyta</taxon>
        <taxon>Spermatophyta</taxon>
        <taxon>Magnoliopsida</taxon>
        <taxon>eudicotyledons</taxon>
        <taxon>Gunneridae</taxon>
        <taxon>Pentapetalae</taxon>
        <taxon>asterids</taxon>
        <taxon>lamiids</taxon>
        <taxon>Gentianales</taxon>
        <taxon>Apocynaceae</taxon>
        <taxon>Rauvolfioideae</taxon>
        <taxon>Vinceae</taxon>
        <taxon>Catharanthinae</taxon>
        <taxon>Catharanthus</taxon>
    </lineage>
</organism>
<reference evidence="2" key="1">
    <citation type="journal article" date="2023" name="Nat. Plants">
        <title>Single-cell RNA sequencing provides a high-resolution roadmap for understanding the multicellular compartmentation of specialized metabolism.</title>
        <authorList>
            <person name="Sun S."/>
            <person name="Shen X."/>
            <person name="Li Y."/>
            <person name="Li Y."/>
            <person name="Wang S."/>
            <person name="Li R."/>
            <person name="Zhang H."/>
            <person name="Shen G."/>
            <person name="Guo B."/>
            <person name="Wei J."/>
            <person name="Xu J."/>
            <person name="St-Pierre B."/>
            <person name="Chen S."/>
            <person name="Sun C."/>
        </authorList>
    </citation>
    <scope>NUCLEOTIDE SEQUENCE [LARGE SCALE GENOMIC DNA]</scope>
</reference>
<dbReference type="EMBL" id="CM044707">
    <property type="protein sequence ID" value="KAI5652911.1"/>
    <property type="molecule type" value="Genomic_DNA"/>
</dbReference>
<sequence length="342" mass="39715">MNGSPVLATRAGHNFALGRPIEAIVVGISYIFSTPMRRKPPKPLFTNCSQKNDRVHQLFFLDDGSRKKALKCGPWRVDNYLFINKPRDPSLEEANYDFENSLTVCPFNFHMAHLPRGYYTIEVGYKTASSLSHYSKFHIKQDKEGNKFFQFRADVVTKNPIRRVFVLEIPSNLEKEYGPWLAVDTKFHEESELLLTVKMDESGRTTATNRGWKNQRHDLKQQHDLKKQHVLKRQNSTRSNAQIIAFREALSECGLQEIGFEGNPFTWTNNRGNPYLVLERRNRFVASPSWISIFSNMANYHLSSHALDHIQILLSLSTNQRKRPKRFEPLLLYELRFTKVVA</sequence>
<gene>
    <name evidence="1" type="ORF">M9H77_30098</name>
</gene>
<dbReference type="Proteomes" id="UP001060085">
    <property type="component" value="Linkage Group LG07"/>
</dbReference>
<evidence type="ECO:0000313" key="1">
    <source>
        <dbReference type="EMBL" id="KAI5652911.1"/>
    </source>
</evidence>
<proteinExistence type="predicted"/>
<comment type="caution">
    <text evidence="1">The sequence shown here is derived from an EMBL/GenBank/DDBJ whole genome shotgun (WGS) entry which is preliminary data.</text>
</comment>
<evidence type="ECO:0000313" key="2">
    <source>
        <dbReference type="Proteomes" id="UP001060085"/>
    </source>
</evidence>